<feature type="signal peptide" evidence="3">
    <location>
        <begin position="1"/>
        <end position="26"/>
    </location>
</feature>
<dbReference type="EMBL" id="JH603170">
    <property type="protein sequence ID" value="EIC20848.1"/>
    <property type="molecule type" value="Genomic_DNA"/>
</dbReference>
<dbReference type="HOGENOM" id="CLU_1081573_0_0_6"/>
<dbReference type="OrthoDB" id="5772823at2"/>
<protein>
    <recommendedName>
        <fullName evidence="6">LTXXQ motif protein</fullName>
    </recommendedName>
</protein>
<dbReference type="AlphaFoldDB" id="H8Z749"/>
<feature type="compositionally biased region" description="Pro residues" evidence="2">
    <location>
        <begin position="239"/>
        <end position="257"/>
    </location>
</feature>
<dbReference type="Proteomes" id="UP000002964">
    <property type="component" value="Unassembled WGS sequence"/>
</dbReference>
<feature type="compositionally biased region" description="Low complexity" evidence="2">
    <location>
        <begin position="48"/>
        <end position="58"/>
    </location>
</feature>
<feature type="compositionally biased region" description="Basic and acidic residues" evidence="2">
    <location>
        <begin position="63"/>
        <end position="73"/>
    </location>
</feature>
<keyword evidence="1" id="KW-0175">Coiled coil</keyword>
<dbReference type="eggNOG" id="COG1638">
    <property type="taxonomic scope" value="Bacteria"/>
</dbReference>
<evidence type="ECO:0000256" key="2">
    <source>
        <dbReference type="SAM" id="MobiDB-lite"/>
    </source>
</evidence>
<sequence>MSRQSTSILVASIAAAALGLSQGAFATDATAPAAATPPAPPAPPAAPAPMSAPESPDAIIARMEARHKQMAEERERRYEELRNRASQLGFEMPEMPPWEPGERAGMPSPDYAPWITPEERNALREKRWQETRTRAAEHGIELPEMPPWKAAEERRKEMKARFDKFRETMDALNQEQRQAIEQVIGEMPDFGEMPEFGTMPSRPGGMGPGWHGQSRCPHGSKPCNHPRPGYPVPMGAPGMMPPPAAEAPAQPTPAPAN</sequence>
<evidence type="ECO:0000256" key="1">
    <source>
        <dbReference type="SAM" id="Coils"/>
    </source>
</evidence>
<dbReference type="RefSeq" id="WP_009151251.1">
    <property type="nucleotide sequence ID" value="NZ_CP121471.1"/>
</dbReference>
<feature type="region of interest" description="Disordered" evidence="2">
    <location>
        <begin position="28"/>
        <end position="73"/>
    </location>
</feature>
<evidence type="ECO:0000256" key="3">
    <source>
        <dbReference type="SAM" id="SignalP"/>
    </source>
</evidence>
<accession>H8Z749</accession>
<organism evidence="4 5">
    <name type="scientific">Thiorhodovibrio frisius</name>
    <dbReference type="NCBI Taxonomy" id="631362"/>
    <lineage>
        <taxon>Bacteria</taxon>
        <taxon>Pseudomonadati</taxon>
        <taxon>Pseudomonadota</taxon>
        <taxon>Gammaproteobacteria</taxon>
        <taxon>Chromatiales</taxon>
        <taxon>Chromatiaceae</taxon>
        <taxon>Thiorhodovibrio</taxon>
    </lineage>
</organism>
<feature type="region of interest" description="Disordered" evidence="2">
    <location>
        <begin position="206"/>
        <end position="257"/>
    </location>
</feature>
<reference evidence="5" key="1">
    <citation type="submission" date="2011-06" db="EMBL/GenBank/DDBJ databases">
        <authorList>
            <consortium name="US DOE Joint Genome Institute (JGI-PGF)"/>
            <person name="Lucas S."/>
            <person name="Han J."/>
            <person name="Lapidus A."/>
            <person name="Cheng J.-F."/>
            <person name="Goodwin L."/>
            <person name="Pitluck S."/>
            <person name="Peters L."/>
            <person name="Land M.L."/>
            <person name="Hauser L."/>
            <person name="Vogl K."/>
            <person name="Liu Z."/>
            <person name="Overmann J."/>
            <person name="Frigaard N.-U."/>
            <person name="Bryant D.A."/>
            <person name="Woyke T.J."/>
        </authorList>
    </citation>
    <scope>NUCLEOTIDE SEQUENCE [LARGE SCALE GENOMIC DNA]</scope>
    <source>
        <strain evidence="5">970</strain>
    </source>
</reference>
<evidence type="ECO:0000313" key="4">
    <source>
        <dbReference type="EMBL" id="EIC20848.1"/>
    </source>
</evidence>
<reference evidence="4 5" key="2">
    <citation type="submission" date="2011-11" db="EMBL/GenBank/DDBJ databases">
        <authorList>
            <consortium name="US DOE Joint Genome Institute"/>
            <person name="Lucas S."/>
            <person name="Han J."/>
            <person name="Lapidus A."/>
            <person name="Cheng J.-F."/>
            <person name="Goodwin L."/>
            <person name="Pitluck S."/>
            <person name="Peters L."/>
            <person name="Ovchinnikova G."/>
            <person name="Zhang X."/>
            <person name="Detter J.C."/>
            <person name="Han C."/>
            <person name="Tapia R."/>
            <person name="Land M."/>
            <person name="Hauser L."/>
            <person name="Kyrpides N."/>
            <person name="Ivanova N."/>
            <person name="Pagani I."/>
            <person name="Vogl K."/>
            <person name="Liu Z."/>
            <person name="Overmann J."/>
            <person name="Frigaard N.-U."/>
            <person name="Bryant D."/>
            <person name="Woyke T."/>
        </authorList>
    </citation>
    <scope>NUCLEOTIDE SEQUENCE [LARGE SCALE GENOMIC DNA]</scope>
    <source>
        <strain evidence="4 5">970</strain>
    </source>
</reference>
<feature type="chain" id="PRO_5003618384" description="LTXXQ motif protein" evidence="3">
    <location>
        <begin position="27"/>
        <end position="257"/>
    </location>
</feature>
<name>H8Z749_9GAMM</name>
<feature type="compositionally biased region" description="Pro residues" evidence="2">
    <location>
        <begin position="35"/>
        <end position="47"/>
    </location>
</feature>
<proteinExistence type="predicted"/>
<gene>
    <name evidence="4" type="ORF">Thi970DRAFT_04514</name>
</gene>
<keyword evidence="3" id="KW-0732">Signal</keyword>
<evidence type="ECO:0000313" key="5">
    <source>
        <dbReference type="Proteomes" id="UP000002964"/>
    </source>
</evidence>
<evidence type="ECO:0008006" key="6">
    <source>
        <dbReference type="Google" id="ProtNLM"/>
    </source>
</evidence>
<keyword evidence="5" id="KW-1185">Reference proteome</keyword>
<feature type="coiled-coil region" evidence="1">
    <location>
        <begin position="155"/>
        <end position="182"/>
    </location>
</feature>